<protein>
    <submittedName>
        <fullName evidence="1">Uncharacterized protein</fullName>
    </submittedName>
</protein>
<dbReference type="Proteomes" id="UP000198238">
    <property type="component" value="Chromosome"/>
</dbReference>
<evidence type="ECO:0000313" key="1">
    <source>
        <dbReference type="EMBL" id="ASK26870.1"/>
    </source>
</evidence>
<organism evidence="1 2">
    <name type="scientific">Neisseria chenwenguii</name>
    <dbReference type="NCBI Taxonomy" id="1853278"/>
    <lineage>
        <taxon>Bacteria</taxon>
        <taxon>Pseudomonadati</taxon>
        <taxon>Pseudomonadota</taxon>
        <taxon>Betaproteobacteria</taxon>
        <taxon>Neisseriales</taxon>
        <taxon>Neisseriaceae</taxon>
        <taxon>Neisseria</taxon>
    </lineage>
</organism>
<evidence type="ECO:0000313" key="2">
    <source>
        <dbReference type="Proteomes" id="UP000198238"/>
    </source>
</evidence>
<dbReference type="EMBL" id="CP022278">
    <property type="protein sequence ID" value="ASK26870.1"/>
    <property type="molecule type" value="Genomic_DNA"/>
</dbReference>
<reference evidence="1 2" key="1">
    <citation type="submission" date="2017-06" db="EMBL/GenBank/DDBJ databases">
        <title>Neisseria chenwenguii sp. nov., isolated from the intestinal contents of Tibetan Plateau Pika in Yushu, Qinghai Province, China.</title>
        <authorList>
            <person name="Zhang G."/>
        </authorList>
    </citation>
    <scope>NUCLEOTIDE SEQUENCE [LARGE SCALE GENOMIC DNA]</scope>
    <source>
        <strain evidence="1 2">10023</strain>
    </source>
</reference>
<accession>A0A220S059</accession>
<dbReference type="AlphaFoldDB" id="A0A220S059"/>
<name>A0A220S059_9NEIS</name>
<sequence>MFQTYFQTAFLPFGQTAGCLLVSLSNQGLPTAAVWEHFQNTDQALSLTLSNGRGNRRWGAKLFRRPQTIFQIRFPKPAVQTKPRR</sequence>
<proteinExistence type="predicted"/>
<keyword evidence="2" id="KW-1185">Reference proteome</keyword>
<dbReference type="KEGG" id="nei:BG910_03130"/>
<gene>
    <name evidence="1" type="ORF">BG910_03130</name>
</gene>